<dbReference type="Proteomes" id="UP000036503">
    <property type="component" value="Unassembled WGS sequence"/>
</dbReference>
<dbReference type="OrthoDB" id="9802016at2"/>
<dbReference type="STRING" id="39029.BSR42_09455"/>
<name>A0A0J6WU79_9FIRM</name>
<dbReference type="AlphaFoldDB" id="A0A0J6WU79"/>
<evidence type="ECO:0000313" key="5">
    <source>
        <dbReference type="EMBL" id="KMO85738.1"/>
    </source>
</evidence>
<evidence type="ECO:0000256" key="1">
    <source>
        <dbReference type="ARBA" id="ARBA00023015"/>
    </source>
</evidence>
<dbReference type="EMBL" id="LEKT01000048">
    <property type="protein sequence ID" value="KMO85738.1"/>
    <property type="molecule type" value="Genomic_DNA"/>
</dbReference>
<evidence type="ECO:0000256" key="2">
    <source>
        <dbReference type="ARBA" id="ARBA00023125"/>
    </source>
</evidence>
<evidence type="ECO:0000256" key="3">
    <source>
        <dbReference type="ARBA" id="ARBA00023163"/>
    </source>
</evidence>
<dbReference type="SMART" id="SM00418">
    <property type="entry name" value="HTH_ARSR"/>
    <property type="match status" value="1"/>
</dbReference>
<dbReference type="Pfam" id="PF12840">
    <property type="entry name" value="HTH_20"/>
    <property type="match status" value="1"/>
</dbReference>
<reference evidence="5 6" key="1">
    <citation type="submission" date="2015-06" db="EMBL/GenBank/DDBJ databases">
        <title>Draft genome sequence of beer spoilage bacterium Megasphaera cerevisiae type strain 20462.</title>
        <authorList>
            <person name="Kutumbaka K."/>
            <person name="Pasmowitz J."/>
            <person name="Mategko J."/>
            <person name="Reyes D."/>
            <person name="Friedrich A."/>
            <person name="Han S."/>
            <person name="Martens-Habbena W."/>
            <person name="Neal-McKinney J."/>
            <person name="Janagama H.K."/>
            <person name="Nadala C."/>
            <person name="Samadpour M."/>
        </authorList>
    </citation>
    <scope>NUCLEOTIDE SEQUENCE [LARGE SCALE GENOMIC DNA]</scope>
    <source>
        <strain evidence="5 6">DSM 20462</strain>
    </source>
</reference>
<gene>
    <name evidence="5" type="ORF">AB840_11970</name>
</gene>
<dbReference type="CDD" id="cd00090">
    <property type="entry name" value="HTH_ARSR"/>
    <property type="match status" value="1"/>
</dbReference>
<organism evidence="5 6">
    <name type="scientific">Megasphaera cerevisiae DSM 20462</name>
    <dbReference type="NCBI Taxonomy" id="1122219"/>
    <lineage>
        <taxon>Bacteria</taxon>
        <taxon>Bacillati</taxon>
        <taxon>Bacillota</taxon>
        <taxon>Negativicutes</taxon>
        <taxon>Veillonellales</taxon>
        <taxon>Veillonellaceae</taxon>
        <taxon>Megasphaera</taxon>
    </lineage>
</organism>
<dbReference type="Gene3D" id="1.10.10.10">
    <property type="entry name" value="Winged helix-like DNA-binding domain superfamily/Winged helix DNA-binding domain"/>
    <property type="match status" value="1"/>
</dbReference>
<keyword evidence="1" id="KW-0805">Transcription regulation</keyword>
<proteinExistence type="predicted"/>
<keyword evidence="6" id="KW-1185">Reference proteome</keyword>
<feature type="domain" description="HTH arsR-type" evidence="4">
    <location>
        <begin position="3"/>
        <end position="95"/>
    </location>
</feature>
<keyword evidence="3" id="KW-0804">Transcription</keyword>
<dbReference type="PANTHER" id="PTHR43132:SF2">
    <property type="entry name" value="ARSENICAL RESISTANCE OPERON REPRESSOR ARSR-RELATED"/>
    <property type="match status" value="1"/>
</dbReference>
<dbReference type="InParanoid" id="A0A0J6WU79"/>
<dbReference type="SUPFAM" id="SSF46785">
    <property type="entry name" value="Winged helix' DNA-binding domain"/>
    <property type="match status" value="1"/>
</dbReference>
<dbReference type="GO" id="GO:0003700">
    <property type="term" value="F:DNA-binding transcription factor activity"/>
    <property type="evidence" value="ECO:0007669"/>
    <property type="project" value="InterPro"/>
</dbReference>
<dbReference type="NCBIfam" id="NF033788">
    <property type="entry name" value="HTH_metalloreg"/>
    <property type="match status" value="1"/>
</dbReference>
<dbReference type="PATRIC" id="fig|1122219.3.peg.2369"/>
<comment type="caution">
    <text evidence="5">The sequence shown here is derived from an EMBL/GenBank/DDBJ whole genome shotgun (WGS) entry which is preliminary data.</text>
</comment>
<keyword evidence="2" id="KW-0238">DNA-binding</keyword>
<dbReference type="PROSITE" id="PS50987">
    <property type="entry name" value="HTH_ARSR_2"/>
    <property type="match status" value="1"/>
</dbReference>
<accession>A0A0J6WU79</accession>
<evidence type="ECO:0000259" key="4">
    <source>
        <dbReference type="PROSITE" id="PS50987"/>
    </source>
</evidence>
<evidence type="ECO:0000313" key="6">
    <source>
        <dbReference type="Proteomes" id="UP000036503"/>
    </source>
</evidence>
<dbReference type="InterPro" id="IPR001845">
    <property type="entry name" value="HTH_ArsR_DNA-bd_dom"/>
</dbReference>
<dbReference type="InterPro" id="IPR051011">
    <property type="entry name" value="Metal_resp_trans_reg"/>
</dbReference>
<dbReference type="PANTHER" id="PTHR43132">
    <property type="entry name" value="ARSENICAL RESISTANCE OPERON REPRESSOR ARSR-RELATED"/>
    <property type="match status" value="1"/>
</dbReference>
<dbReference type="InterPro" id="IPR036390">
    <property type="entry name" value="WH_DNA-bd_sf"/>
</dbReference>
<dbReference type="InterPro" id="IPR036388">
    <property type="entry name" value="WH-like_DNA-bd_sf"/>
</dbReference>
<dbReference type="PRINTS" id="PR00778">
    <property type="entry name" value="HTHARSR"/>
</dbReference>
<dbReference type="RefSeq" id="WP_048515079.1">
    <property type="nucleotide sequence ID" value="NZ_FUXD01000024.1"/>
</dbReference>
<dbReference type="GO" id="GO:0003677">
    <property type="term" value="F:DNA binding"/>
    <property type="evidence" value="ECO:0007669"/>
    <property type="project" value="UniProtKB-KW"/>
</dbReference>
<protein>
    <submittedName>
        <fullName evidence="5">Transcriptional regulator</fullName>
    </submittedName>
</protein>
<dbReference type="InterPro" id="IPR011991">
    <property type="entry name" value="ArsR-like_HTH"/>
</dbReference>
<sequence length="95" mass="10707">MAIDDFDILNEKARVLRVLAHPVRLCIVRGLWEKGSCNVSHMQSCLETPQSTLSQHLQRLRAAGIVSAVRNGTEMKYTLNMELIGAWLPVLFSEK</sequence>